<dbReference type="OrthoDB" id="483at2"/>
<dbReference type="GO" id="GO:0003677">
    <property type="term" value="F:DNA binding"/>
    <property type="evidence" value="ECO:0007669"/>
    <property type="project" value="UniProtKB-KW"/>
</dbReference>
<dbReference type="GO" id="GO:0006355">
    <property type="term" value="P:regulation of DNA-templated transcription"/>
    <property type="evidence" value="ECO:0007669"/>
    <property type="project" value="InterPro"/>
</dbReference>
<dbReference type="CDD" id="cd06170">
    <property type="entry name" value="LuxR_C_like"/>
    <property type="match status" value="2"/>
</dbReference>
<dbReference type="PANTHER" id="PTHR44688">
    <property type="entry name" value="DNA-BINDING TRANSCRIPTIONAL ACTIVATOR DEVR_DOSR"/>
    <property type="match status" value="1"/>
</dbReference>
<keyword evidence="1" id="KW-0805">Transcription regulation</keyword>
<name>A0A511J919_9CELL</name>
<evidence type="ECO:0000259" key="4">
    <source>
        <dbReference type="PROSITE" id="PS50043"/>
    </source>
</evidence>
<sequence>MGRDERVDAVLRSLVDRSDAVDAAARAAVVDAPAADRALADALAAVLLCWRGEFESGASLAAAALAAAADEETLGLARAARGLAVAGWPPAATEPGDPLADAWADGPMAAGPLAGPIQTLQAEAALACARIELAGDLHARVGPVTEVLGRADHPFLALAHCTGARIRVFAGDVSGAEPFVVRALADARTPEGLALATACAALTEGNADRRGEVRRRVLGLIDSGIRPTDTVTSGVYLLAAYAVIAQGDVETAVRLVLQAGGDADLGRLRVVDRVICLELLVRAAADERDLDAALAWQLRAAPLATHPIADSTVARIAARVALLAGDAEGSLAHAESAIELATRRHRAIEAGEGEILAARARLASRRGGAATRRLVDVVAVADDRGHLAVRAAAARELRRAGRRLPPERASGWSGLSPRERDVALLVAEGATNGEIAAHLFLSEHTVRVHVSRVLHAFGVATRSGVARALPSGRPAADLPALTARQWQVAERVAAGRSNAQIAADLGVGLSTVEKHVSAILRRWHLSSRTAVARLVLASGG</sequence>
<dbReference type="Proteomes" id="UP000321720">
    <property type="component" value="Unassembled WGS sequence"/>
</dbReference>
<dbReference type="SMART" id="SM00421">
    <property type="entry name" value="HTH_LUXR"/>
    <property type="match status" value="2"/>
</dbReference>
<comment type="caution">
    <text evidence="5">The sequence shown here is derived from an EMBL/GenBank/DDBJ whole genome shotgun (WGS) entry which is preliminary data.</text>
</comment>
<dbReference type="AlphaFoldDB" id="A0A511J919"/>
<dbReference type="InterPro" id="IPR036388">
    <property type="entry name" value="WH-like_DNA-bd_sf"/>
</dbReference>
<evidence type="ECO:0000256" key="2">
    <source>
        <dbReference type="ARBA" id="ARBA00023125"/>
    </source>
</evidence>
<feature type="domain" description="HTH luxR-type" evidence="4">
    <location>
        <begin position="408"/>
        <end position="473"/>
    </location>
</feature>
<accession>A0A511J919</accession>
<dbReference type="PROSITE" id="PS00622">
    <property type="entry name" value="HTH_LUXR_1"/>
    <property type="match status" value="1"/>
</dbReference>
<dbReference type="SUPFAM" id="SSF46894">
    <property type="entry name" value="C-terminal effector domain of the bipartite response regulators"/>
    <property type="match status" value="2"/>
</dbReference>
<evidence type="ECO:0000256" key="1">
    <source>
        <dbReference type="ARBA" id="ARBA00023015"/>
    </source>
</evidence>
<organism evidence="5 6">
    <name type="scientific">Cellulomonas composti</name>
    <dbReference type="NCBI Taxonomy" id="266130"/>
    <lineage>
        <taxon>Bacteria</taxon>
        <taxon>Bacillati</taxon>
        <taxon>Actinomycetota</taxon>
        <taxon>Actinomycetes</taxon>
        <taxon>Micrococcales</taxon>
        <taxon>Cellulomonadaceae</taxon>
        <taxon>Cellulomonas</taxon>
    </lineage>
</organism>
<gene>
    <name evidence="5" type="ORF">CCO02nite_11400</name>
</gene>
<keyword evidence="6" id="KW-1185">Reference proteome</keyword>
<evidence type="ECO:0000313" key="5">
    <source>
        <dbReference type="EMBL" id="GEL94482.1"/>
    </source>
</evidence>
<evidence type="ECO:0000256" key="3">
    <source>
        <dbReference type="ARBA" id="ARBA00023163"/>
    </source>
</evidence>
<protein>
    <recommendedName>
        <fullName evidence="4">HTH luxR-type domain-containing protein</fullName>
    </recommendedName>
</protein>
<dbReference type="InterPro" id="IPR016032">
    <property type="entry name" value="Sig_transdc_resp-reg_C-effctor"/>
</dbReference>
<dbReference type="InterPro" id="IPR000792">
    <property type="entry name" value="Tscrpt_reg_LuxR_C"/>
</dbReference>
<feature type="domain" description="HTH luxR-type" evidence="4">
    <location>
        <begin position="474"/>
        <end position="539"/>
    </location>
</feature>
<reference evidence="5 6" key="1">
    <citation type="submission" date="2019-07" db="EMBL/GenBank/DDBJ databases">
        <title>Whole genome shotgun sequence of Cellulomonas composti NBRC 100758.</title>
        <authorList>
            <person name="Hosoyama A."/>
            <person name="Uohara A."/>
            <person name="Ohji S."/>
            <person name="Ichikawa N."/>
        </authorList>
    </citation>
    <scope>NUCLEOTIDE SEQUENCE [LARGE SCALE GENOMIC DNA]</scope>
    <source>
        <strain evidence="5 6">NBRC 100758</strain>
    </source>
</reference>
<dbReference type="RefSeq" id="WP_146842180.1">
    <property type="nucleotide sequence ID" value="NZ_BJWG01000004.1"/>
</dbReference>
<proteinExistence type="predicted"/>
<keyword evidence="3" id="KW-0804">Transcription</keyword>
<dbReference type="EMBL" id="BJWG01000004">
    <property type="protein sequence ID" value="GEL94482.1"/>
    <property type="molecule type" value="Genomic_DNA"/>
</dbReference>
<dbReference type="Gene3D" id="1.10.10.10">
    <property type="entry name" value="Winged helix-like DNA-binding domain superfamily/Winged helix DNA-binding domain"/>
    <property type="match status" value="2"/>
</dbReference>
<dbReference type="PROSITE" id="PS50043">
    <property type="entry name" value="HTH_LUXR_2"/>
    <property type="match status" value="2"/>
</dbReference>
<dbReference type="PRINTS" id="PR00038">
    <property type="entry name" value="HTHLUXR"/>
</dbReference>
<dbReference type="Pfam" id="PF00196">
    <property type="entry name" value="GerE"/>
    <property type="match status" value="2"/>
</dbReference>
<dbReference type="PANTHER" id="PTHR44688:SF16">
    <property type="entry name" value="DNA-BINDING TRANSCRIPTIONAL ACTIVATOR DEVR_DOSR"/>
    <property type="match status" value="1"/>
</dbReference>
<evidence type="ECO:0000313" key="6">
    <source>
        <dbReference type="Proteomes" id="UP000321720"/>
    </source>
</evidence>
<keyword evidence="2" id="KW-0238">DNA-binding</keyword>